<keyword evidence="2" id="KW-1185">Reference proteome</keyword>
<dbReference type="EMBL" id="JAYMYQ010000005">
    <property type="protein sequence ID" value="KAK7328027.1"/>
    <property type="molecule type" value="Genomic_DNA"/>
</dbReference>
<accession>A0AAN9L4K7</accession>
<dbReference type="AlphaFoldDB" id="A0AAN9L4K7"/>
<reference evidence="1 2" key="1">
    <citation type="submission" date="2024-01" db="EMBL/GenBank/DDBJ databases">
        <title>The genomes of 5 underutilized Papilionoideae crops provide insights into root nodulation and disease resistanc.</title>
        <authorList>
            <person name="Jiang F."/>
        </authorList>
    </citation>
    <scope>NUCLEOTIDE SEQUENCE [LARGE SCALE GENOMIC DNA]</scope>
    <source>
        <strain evidence="1">LVBAO_FW01</strain>
        <tissue evidence="1">Leaves</tissue>
    </source>
</reference>
<proteinExistence type="predicted"/>
<name>A0AAN9L4K7_CANGL</name>
<comment type="caution">
    <text evidence="1">The sequence shown here is derived from an EMBL/GenBank/DDBJ whole genome shotgun (WGS) entry which is preliminary data.</text>
</comment>
<sequence>MLIFLASPFCGSRLSAIATVQLRYIQKHDKVFEDNVLVKELVERKGEGRVLVVPCWEGIGAIGTKNGMGWGWSQWLH</sequence>
<evidence type="ECO:0000313" key="1">
    <source>
        <dbReference type="EMBL" id="KAK7328027.1"/>
    </source>
</evidence>
<evidence type="ECO:0000313" key="2">
    <source>
        <dbReference type="Proteomes" id="UP001367508"/>
    </source>
</evidence>
<gene>
    <name evidence="1" type="ORF">VNO77_22121</name>
</gene>
<organism evidence="1 2">
    <name type="scientific">Canavalia gladiata</name>
    <name type="common">Sword bean</name>
    <name type="synonym">Dolichos gladiatus</name>
    <dbReference type="NCBI Taxonomy" id="3824"/>
    <lineage>
        <taxon>Eukaryota</taxon>
        <taxon>Viridiplantae</taxon>
        <taxon>Streptophyta</taxon>
        <taxon>Embryophyta</taxon>
        <taxon>Tracheophyta</taxon>
        <taxon>Spermatophyta</taxon>
        <taxon>Magnoliopsida</taxon>
        <taxon>eudicotyledons</taxon>
        <taxon>Gunneridae</taxon>
        <taxon>Pentapetalae</taxon>
        <taxon>rosids</taxon>
        <taxon>fabids</taxon>
        <taxon>Fabales</taxon>
        <taxon>Fabaceae</taxon>
        <taxon>Papilionoideae</taxon>
        <taxon>50 kb inversion clade</taxon>
        <taxon>NPAAA clade</taxon>
        <taxon>indigoferoid/millettioid clade</taxon>
        <taxon>Phaseoleae</taxon>
        <taxon>Canavalia</taxon>
    </lineage>
</organism>
<protein>
    <submittedName>
        <fullName evidence="1">Uncharacterized protein</fullName>
    </submittedName>
</protein>
<dbReference type="Proteomes" id="UP001367508">
    <property type="component" value="Unassembled WGS sequence"/>
</dbReference>